<organism evidence="1 2">
    <name type="scientific">Xenorhabdus taiwanensis</name>
    <dbReference type="NCBI Taxonomy" id="3085177"/>
    <lineage>
        <taxon>Bacteria</taxon>
        <taxon>Pseudomonadati</taxon>
        <taxon>Pseudomonadota</taxon>
        <taxon>Gammaproteobacteria</taxon>
        <taxon>Enterobacterales</taxon>
        <taxon>Morganellaceae</taxon>
        <taxon>Xenorhabdus</taxon>
    </lineage>
</organism>
<evidence type="ECO:0000313" key="2">
    <source>
        <dbReference type="Proteomes" id="UP001529514"/>
    </source>
</evidence>
<sequence>MMAIFLKLLIDKYFYRFSYLRTYYMHAAWQNAATTSNAKMLLFYTLWLQSEINVRCITLEGGN</sequence>
<dbReference type="EMBL" id="AP028978">
    <property type="protein sequence ID" value="BET95219.1"/>
    <property type="molecule type" value="Genomic_DNA"/>
</dbReference>
<accession>A0ABM8JR88</accession>
<reference evidence="1 2" key="1">
    <citation type="submission" date="2023-10" db="EMBL/GenBank/DDBJ databases">
        <title>Xenorhabdus taiwanensis sp. nov., a symbiotic bacterium associated with the entomopathogenic nematode Steinernema taiwanensis.</title>
        <authorList>
            <person name="Tseng C.T."/>
            <person name="Shu H.Y."/>
            <person name="Chen M.H."/>
            <person name="Fang Y.J."/>
            <person name="Wu T.L."/>
            <person name="Lin Y.C."/>
            <person name="Huang C.J."/>
        </authorList>
    </citation>
    <scope>NUCLEOTIDE SEQUENCE [LARGE SCALE GENOMIC DNA]</scope>
    <source>
        <strain evidence="1 2">TCT-1</strain>
    </source>
</reference>
<keyword evidence="2" id="KW-1185">Reference proteome</keyword>
<gene>
    <name evidence="1" type="ORF">TCT1_01400</name>
</gene>
<proteinExistence type="predicted"/>
<name>A0ABM8JR88_9GAMM</name>
<evidence type="ECO:0000313" key="1">
    <source>
        <dbReference type="EMBL" id="BET95219.1"/>
    </source>
</evidence>
<dbReference type="Proteomes" id="UP001529514">
    <property type="component" value="Chromosome"/>
</dbReference>
<protein>
    <submittedName>
        <fullName evidence="1">Uncharacterized protein</fullName>
    </submittedName>
</protein>